<dbReference type="InParanoid" id="W7XKX3"/>
<accession>W7XKX3</accession>
<evidence type="ECO:0000313" key="2">
    <source>
        <dbReference type="EMBL" id="EWS75289.1"/>
    </source>
</evidence>
<dbReference type="EMBL" id="GG662749">
    <property type="protein sequence ID" value="EWS75289.1"/>
    <property type="molecule type" value="Genomic_DNA"/>
</dbReference>
<gene>
    <name evidence="2" type="ORF">TTHERM_000355919</name>
</gene>
<dbReference type="Proteomes" id="UP000009168">
    <property type="component" value="Unassembled WGS sequence"/>
</dbReference>
<name>W7XKX3_TETTS</name>
<sequence>MPTKSSWQNLNKNNKISSKKRESQLSLSEIPLLLFLLTHHLTQMKSPFPAVDHFHLLLVPTDSLLAAVSQTEENKTKSSLFEKTCKSKSKQIDNDFLNEQNTAIQNQLKHLLQSKINKQINKQINDLTKIS</sequence>
<feature type="region of interest" description="Disordered" evidence="1">
    <location>
        <begin position="1"/>
        <end position="21"/>
    </location>
</feature>
<organism evidence="2 3">
    <name type="scientific">Tetrahymena thermophila (strain SB210)</name>
    <dbReference type="NCBI Taxonomy" id="312017"/>
    <lineage>
        <taxon>Eukaryota</taxon>
        <taxon>Sar</taxon>
        <taxon>Alveolata</taxon>
        <taxon>Ciliophora</taxon>
        <taxon>Intramacronucleata</taxon>
        <taxon>Oligohymenophorea</taxon>
        <taxon>Hymenostomatida</taxon>
        <taxon>Tetrahymenina</taxon>
        <taxon>Tetrahymenidae</taxon>
        <taxon>Tetrahymena</taxon>
    </lineage>
</organism>
<evidence type="ECO:0000256" key="1">
    <source>
        <dbReference type="SAM" id="MobiDB-lite"/>
    </source>
</evidence>
<evidence type="ECO:0000313" key="3">
    <source>
        <dbReference type="Proteomes" id="UP000009168"/>
    </source>
</evidence>
<keyword evidence="3" id="KW-1185">Reference proteome</keyword>
<protein>
    <submittedName>
        <fullName evidence="2">Uncharacterized protein</fullName>
    </submittedName>
</protein>
<proteinExistence type="predicted"/>
<reference evidence="3" key="1">
    <citation type="journal article" date="2006" name="PLoS Biol.">
        <title>Macronuclear genome sequence of the ciliate Tetrahymena thermophila, a model eukaryote.</title>
        <authorList>
            <person name="Eisen J.A."/>
            <person name="Coyne R.S."/>
            <person name="Wu M."/>
            <person name="Wu D."/>
            <person name="Thiagarajan M."/>
            <person name="Wortman J.R."/>
            <person name="Badger J.H."/>
            <person name="Ren Q."/>
            <person name="Amedeo P."/>
            <person name="Jones K.M."/>
            <person name="Tallon L.J."/>
            <person name="Delcher A.L."/>
            <person name="Salzberg S.L."/>
            <person name="Silva J.C."/>
            <person name="Haas B.J."/>
            <person name="Majoros W.H."/>
            <person name="Farzad M."/>
            <person name="Carlton J.M."/>
            <person name="Smith R.K. Jr."/>
            <person name="Garg J."/>
            <person name="Pearlman R.E."/>
            <person name="Karrer K.M."/>
            <person name="Sun L."/>
            <person name="Manning G."/>
            <person name="Elde N.C."/>
            <person name="Turkewitz A.P."/>
            <person name="Asai D.J."/>
            <person name="Wilkes D.E."/>
            <person name="Wang Y."/>
            <person name="Cai H."/>
            <person name="Collins K."/>
            <person name="Stewart B.A."/>
            <person name="Lee S.R."/>
            <person name="Wilamowska K."/>
            <person name="Weinberg Z."/>
            <person name="Ruzzo W.L."/>
            <person name="Wloga D."/>
            <person name="Gaertig J."/>
            <person name="Frankel J."/>
            <person name="Tsao C.-C."/>
            <person name="Gorovsky M.A."/>
            <person name="Keeling P.J."/>
            <person name="Waller R.F."/>
            <person name="Patron N.J."/>
            <person name="Cherry J.M."/>
            <person name="Stover N.A."/>
            <person name="Krieger C.J."/>
            <person name="del Toro C."/>
            <person name="Ryder H.F."/>
            <person name="Williamson S.C."/>
            <person name="Barbeau R.A."/>
            <person name="Hamilton E.P."/>
            <person name="Orias E."/>
        </authorList>
    </citation>
    <scope>NUCLEOTIDE SEQUENCE [LARGE SCALE GENOMIC DNA]</scope>
    <source>
        <strain evidence="3">SB210</strain>
    </source>
</reference>
<dbReference type="GeneID" id="24438591"/>
<dbReference type="AlphaFoldDB" id="W7XKX3"/>
<dbReference type="RefSeq" id="XP_012652280.1">
    <property type="nucleotide sequence ID" value="XM_012796826.1"/>
</dbReference>
<dbReference type="KEGG" id="tet:TTHERM_000355919"/>